<keyword evidence="5" id="KW-0134">Cell wall</keyword>
<dbReference type="PANTHER" id="PTHR31321">
    <property type="entry name" value="ACYL-COA THIOESTER HYDROLASE YBHC-RELATED"/>
    <property type="match status" value="1"/>
</dbReference>
<dbReference type="GO" id="GO:0042545">
    <property type="term" value="P:cell wall modification"/>
    <property type="evidence" value="ECO:0007669"/>
    <property type="project" value="UniProtKB-UniRule"/>
</dbReference>
<evidence type="ECO:0000256" key="6">
    <source>
        <dbReference type="ARBA" id="ARBA00022801"/>
    </source>
</evidence>
<proteinExistence type="inferred from homology"/>
<organism evidence="12 13">
    <name type="scientific">Ziziphus jujuba var. spinosa</name>
    <dbReference type="NCBI Taxonomy" id="714518"/>
    <lineage>
        <taxon>Eukaryota</taxon>
        <taxon>Viridiplantae</taxon>
        <taxon>Streptophyta</taxon>
        <taxon>Embryophyta</taxon>
        <taxon>Tracheophyta</taxon>
        <taxon>Spermatophyta</taxon>
        <taxon>Magnoliopsida</taxon>
        <taxon>eudicotyledons</taxon>
        <taxon>Gunneridae</taxon>
        <taxon>Pentapetalae</taxon>
        <taxon>rosids</taxon>
        <taxon>fabids</taxon>
        <taxon>Rosales</taxon>
        <taxon>Rhamnaceae</taxon>
        <taxon>Paliureae</taxon>
        <taxon>Ziziphus</taxon>
    </lineage>
</organism>
<feature type="active site" evidence="9">
    <location>
        <position position="395"/>
    </location>
</feature>
<comment type="similarity">
    <text evidence="3">Belongs to the pectinesterase family.</text>
</comment>
<gene>
    <name evidence="12" type="ORF">FEM48_Zijuj09G0010800</name>
</gene>
<name>A0A978UQ07_ZIZJJ</name>
<comment type="catalytic activity">
    <reaction evidence="8 10">
        <text>[(1-&gt;4)-alpha-D-galacturonosyl methyl ester](n) + n H2O = [(1-&gt;4)-alpha-D-galacturonosyl](n) + n methanol + n H(+)</text>
        <dbReference type="Rhea" id="RHEA:22380"/>
        <dbReference type="Rhea" id="RHEA-COMP:14570"/>
        <dbReference type="Rhea" id="RHEA-COMP:14573"/>
        <dbReference type="ChEBI" id="CHEBI:15377"/>
        <dbReference type="ChEBI" id="CHEBI:15378"/>
        <dbReference type="ChEBI" id="CHEBI:17790"/>
        <dbReference type="ChEBI" id="CHEBI:140522"/>
        <dbReference type="ChEBI" id="CHEBI:140523"/>
        <dbReference type="EC" id="3.1.1.11"/>
    </reaction>
</comment>
<evidence type="ECO:0000259" key="11">
    <source>
        <dbReference type="Pfam" id="PF01095"/>
    </source>
</evidence>
<dbReference type="InterPro" id="IPR000070">
    <property type="entry name" value="Pectinesterase_cat"/>
</dbReference>
<protein>
    <recommendedName>
        <fullName evidence="4 10">Pectinesterase</fullName>
        <ecNumber evidence="4 10">3.1.1.11</ecNumber>
    </recommendedName>
</protein>
<dbReference type="InterPro" id="IPR011050">
    <property type="entry name" value="Pectin_lyase_fold/virulence"/>
</dbReference>
<evidence type="ECO:0000313" key="13">
    <source>
        <dbReference type="Proteomes" id="UP000813462"/>
    </source>
</evidence>
<dbReference type="SUPFAM" id="SSF51126">
    <property type="entry name" value="Pectin lyase-like"/>
    <property type="match status" value="2"/>
</dbReference>
<dbReference type="GO" id="GO:0030599">
    <property type="term" value="F:pectinesterase activity"/>
    <property type="evidence" value="ECO:0007669"/>
    <property type="project" value="UniProtKB-UniRule"/>
</dbReference>
<dbReference type="GO" id="GO:0045490">
    <property type="term" value="P:pectin catabolic process"/>
    <property type="evidence" value="ECO:0007669"/>
    <property type="project" value="UniProtKB-UniRule"/>
</dbReference>
<evidence type="ECO:0000256" key="4">
    <source>
        <dbReference type="ARBA" id="ARBA00013229"/>
    </source>
</evidence>
<dbReference type="EMBL" id="JAEACU010000009">
    <property type="protein sequence ID" value="KAH7516957.1"/>
    <property type="molecule type" value="Genomic_DNA"/>
</dbReference>
<evidence type="ECO:0000256" key="1">
    <source>
        <dbReference type="ARBA" id="ARBA00004191"/>
    </source>
</evidence>
<evidence type="ECO:0000256" key="10">
    <source>
        <dbReference type="RuleBase" id="RU000589"/>
    </source>
</evidence>
<dbReference type="AlphaFoldDB" id="A0A978UQ07"/>
<dbReference type="Gene3D" id="2.160.20.10">
    <property type="entry name" value="Single-stranded right-handed beta-helix, Pectin lyase-like"/>
    <property type="match status" value="2"/>
</dbReference>
<dbReference type="InterPro" id="IPR033131">
    <property type="entry name" value="Pectinesterase_Asp_AS"/>
</dbReference>
<feature type="domain" description="Pectinesterase catalytic" evidence="11">
    <location>
        <begin position="79"/>
        <end position="277"/>
    </location>
</feature>
<evidence type="ECO:0000256" key="5">
    <source>
        <dbReference type="ARBA" id="ARBA00022512"/>
    </source>
</evidence>
<evidence type="ECO:0000256" key="3">
    <source>
        <dbReference type="ARBA" id="ARBA00008891"/>
    </source>
</evidence>
<reference evidence="12" key="1">
    <citation type="journal article" date="2021" name="Front. Plant Sci.">
        <title>Chromosome-Scale Genome Assembly for Chinese Sour Jujube and Insights Into Its Genome Evolution and Domestication Signature.</title>
        <authorList>
            <person name="Shen L.-Y."/>
            <person name="Luo H."/>
            <person name="Wang X.-L."/>
            <person name="Wang X.-M."/>
            <person name="Qiu X.-J."/>
            <person name="Liu H."/>
            <person name="Zhou S.-S."/>
            <person name="Jia K.-H."/>
            <person name="Nie S."/>
            <person name="Bao Y.-T."/>
            <person name="Zhang R.-G."/>
            <person name="Yun Q.-Z."/>
            <person name="Chai Y.-H."/>
            <person name="Lu J.-Y."/>
            <person name="Li Y."/>
            <person name="Zhao S.-W."/>
            <person name="Mao J.-F."/>
            <person name="Jia S.-G."/>
            <person name="Mao Y.-M."/>
        </authorList>
    </citation>
    <scope>NUCLEOTIDE SEQUENCE</scope>
    <source>
        <strain evidence="12">AT0</strain>
        <tissue evidence="12">Leaf</tissue>
    </source>
</reference>
<evidence type="ECO:0000256" key="9">
    <source>
        <dbReference type="PROSITE-ProRule" id="PRU10040"/>
    </source>
</evidence>
<accession>A0A978UQ07</accession>
<evidence type="ECO:0000313" key="12">
    <source>
        <dbReference type="EMBL" id="KAH7516957.1"/>
    </source>
</evidence>
<dbReference type="Pfam" id="PF01095">
    <property type="entry name" value="Pectinesterase"/>
    <property type="match status" value="2"/>
</dbReference>
<dbReference type="EC" id="3.1.1.11" evidence="4 10"/>
<comment type="pathway">
    <text evidence="2 10">Glycan metabolism; pectin degradation; 2-dehydro-3-deoxy-D-gluconate from pectin: step 1/5.</text>
</comment>
<dbReference type="PANTHER" id="PTHR31321:SF134">
    <property type="entry name" value="PECTINESTERASE"/>
    <property type="match status" value="1"/>
</dbReference>
<comment type="subcellular location">
    <subcellularLocation>
        <location evidence="1">Secreted</location>
        <location evidence="1">Cell wall</location>
    </subcellularLocation>
</comment>
<evidence type="ECO:0000256" key="7">
    <source>
        <dbReference type="ARBA" id="ARBA00023085"/>
    </source>
</evidence>
<sequence length="545" mass="60374">MDLCGILKEGGRQNRNFHRALDCSLNGSDPVNVAYTLTVDKSGNGNFTTIQEAIDSIPLSNFQWVRISVASGTYTIEWNDHEQTDTSATFTSFSDNFVAKGITFKNTYVQDVFNYKPALAARIYGDKSAFYHCSFVGLQDTLWDATGRHYYNNCYFEGVVDFIFGYARSIFQGCLINVTVGIYAPIKSPGSITAQGRKSKEENNGFVFKDCVIEGTGKAYIGRAYGAYSTVIVYNSQLSDVIDPRGWSSWLFPGQEENFLYVEASNRGAEADTSKRVPCMYNIHIVGDKSCIYLNGGGSKFTFIEWNDHELTGQSATFTSNGENIVARGITFVNTYNSPLNKGEEQHNLTQAVAAFINGDKTAFYHCAFAGVQDTLYDQSGRHYFRECYIQGAVDFIFGNGQSIYEGCTLNYSTGVYGPPNSLGYITAQGRESESETSGFVFKSCTVTGTRGKTYLGRAYRAYSRVIFANSVLTDVVQPLGWDAWFHVGHEEQLTFAEANCIGAGADISQRVPWIKTLNQNEVDSFTSLTYIDGDGWMAKLPPLN</sequence>
<dbReference type="PROSITE" id="PS00503">
    <property type="entry name" value="PECTINESTERASE_2"/>
    <property type="match status" value="1"/>
</dbReference>
<feature type="domain" description="Pectinesterase catalytic" evidence="11">
    <location>
        <begin position="282"/>
        <end position="535"/>
    </location>
</feature>
<keyword evidence="6 10" id="KW-0378">Hydrolase</keyword>
<evidence type="ECO:0000256" key="2">
    <source>
        <dbReference type="ARBA" id="ARBA00005184"/>
    </source>
</evidence>
<keyword evidence="7 10" id="KW-0063">Aspartyl esterase</keyword>
<evidence type="ECO:0000256" key="8">
    <source>
        <dbReference type="ARBA" id="ARBA00047928"/>
    </source>
</evidence>
<comment type="caution">
    <text evidence="12">The sequence shown here is derived from an EMBL/GenBank/DDBJ whole genome shotgun (WGS) entry which is preliminary data.</text>
</comment>
<dbReference type="Proteomes" id="UP000813462">
    <property type="component" value="Unassembled WGS sequence"/>
</dbReference>
<keyword evidence="5" id="KW-0964">Secreted</keyword>
<dbReference type="InterPro" id="IPR012334">
    <property type="entry name" value="Pectin_lyas_fold"/>
</dbReference>